<dbReference type="STRING" id="1796616.A4V09_02875"/>
<protein>
    <submittedName>
        <fullName evidence="1">Uncharacterized protein</fullName>
    </submittedName>
</protein>
<dbReference type="KEGG" id="byl:A4V09_02875"/>
<keyword evidence="2" id="KW-1185">Reference proteome</keyword>
<accession>A0A1C7I783</accession>
<organism evidence="1 2">
    <name type="scientific">Blautia pseudococcoides</name>
    <dbReference type="NCBI Taxonomy" id="1796616"/>
    <lineage>
        <taxon>Bacteria</taxon>
        <taxon>Bacillati</taxon>
        <taxon>Bacillota</taxon>
        <taxon>Clostridia</taxon>
        <taxon>Lachnospirales</taxon>
        <taxon>Lachnospiraceae</taxon>
        <taxon>Blautia</taxon>
    </lineage>
</organism>
<evidence type="ECO:0000313" key="2">
    <source>
        <dbReference type="Proteomes" id="UP000092574"/>
    </source>
</evidence>
<dbReference type="EMBL" id="CP015405">
    <property type="protein sequence ID" value="ANU74794.1"/>
    <property type="molecule type" value="Genomic_DNA"/>
</dbReference>
<sequence>MRICITANLRGQRQCKLAQSNIQTHLRKTQDKGQNAGPLSFFVDLTLLPDSSKEEDKTGNAPVLPLMSPECVWQRRWKRCFFDLHFKVLQFKVINKITIKLLTKQGQGSIMRDIKVRLRFYYVSRNERMDKSILFWLSGLFL</sequence>
<dbReference type="AlphaFoldDB" id="A0A1C7I783"/>
<proteinExistence type="predicted"/>
<dbReference type="Proteomes" id="UP000092574">
    <property type="component" value="Chromosome"/>
</dbReference>
<evidence type="ECO:0000313" key="1">
    <source>
        <dbReference type="EMBL" id="ANU74794.1"/>
    </source>
</evidence>
<reference evidence="1" key="1">
    <citation type="submission" date="2017-04" db="EMBL/GenBank/DDBJ databases">
        <title>Complete Genome Sequences of Twelve Strains of a Stable Defined Moderately Diverse Mouse Microbiota 2 (sDMDMm2).</title>
        <authorList>
            <person name="Uchimura Y."/>
            <person name="Wyss M."/>
            <person name="Brugiroux S."/>
            <person name="Limenitakis J.P."/>
            <person name="Stecher B."/>
            <person name="McCoy K.D."/>
            <person name="Macpherson A.J."/>
        </authorList>
    </citation>
    <scope>NUCLEOTIDE SEQUENCE</scope>
    <source>
        <strain evidence="1">YL58</strain>
    </source>
</reference>
<name>A0A1C7I783_9FIRM</name>
<gene>
    <name evidence="1" type="ORF">A4V09_02875</name>
</gene>